<evidence type="ECO:0000313" key="1">
    <source>
        <dbReference type="EMBL" id="KAF2727569.1"/>
    </source>
</evidence>
<accession>A0A9P4QJE6</accession>
<dbReference type="OrthoDB" id="5104857at2759"/>
<evidence type="ECO:0000313" key="2">
    <source>
        <dbReference type="Proteomes" id="UP000799444"/>
    </source>
</evidence>
<keyword evidence="2" id="KW-1185">Reference proteome</keyword>
<protein>
    <submittedName>
        <fullName evidence="1">Uncharacterized protein</fullName>
    </submittedName>
</protein>
<comment type="caution">
    <text evidence="1">The sequence shown here is derived from an EMBL/GenBank/DDBJ whole genome shotgun (WGS) entry which is preliminary data.</text>
</comment>
<gene>
    <name evidence="1" type="ORF">EJ04DRAFT_529325</name>
</gene>
<organism evidence="1 2">
    <name type="scientific">Polyplosphaeria fusca</name>
    <dbReference type="NCBI Taxonomy" id="682080"/>
    <lineage>
        <taxon>Eukaryota</taxon>
        <taxon>Fungi</taxon>
        <taxon>Dikarya</taxon>
        <taxon>Ascomycota</taxon>
        <taxon>Pezizomycotina</taxon>
        <taxon>Dothideomycetes</taxon>
        <taxon>Pleosporomycetidae</taxon>
        <taxon>Pleosporales</taxon>
        <taxon>Tetraplosphaeriaceae</taxon>
        <taxon>Polyplosphaeria</taxon>
    </lineage>
</organism>
<proteinExistence type="predicted"/>
<sequence length="157" mass="16728">MALDMPWLPVDVTLPCLINPIPRVGAGSQLDFQVFNSQNSTCEATLNFNNTEFLPVSVSVSPRNCAGDQIARLKVPQNVPSGTAFVQWQCIGERATSCVAIDITDGKGNFELLKLELDDLTPEVICRSISSANSTSGRPSSTPVVVAPVTTSCSDTL</sequence>
<dbReference type="EMBL" id="ML996324">
    <property type="protein sequence ID" value="KAF2727569.1"/>
    <property type="molecule type" value="Genomic_DNA"/>
</dbReference>
<dbReference type="Proteomes" id="UP000799444">
    <property type="component" value="Unassembled WGS sequence"/>
</dbReference>
<reference evidence="1" key="1">
    <citation type="journal article" date="2020" name="Stud. Mycol.">
        <title>101 Dothideomycetes genomes: a test case for predicting lifestyles and emergence of pathogens.</title>
        <authorList>
            <person name="Haridas S."/>
            <person name="Albert R."/>
            <person name="Binder M."/>
            <person name="Bloem J."/>
            <person name="Labutti K."/>
            <person name="Salamov A."/>
            <person name="Andreopoulos B."/>
            <person name="Baker S."/>
            <person name="Barry K."/>
            <person name="Bills G."/>
            <person name="Bluhm B."/>
            <person name="Cannon C."/>
            <person name="Castanera R."/>
            <person name="Culley D."/>
            <person name="Daum C."/>
            <person name="Ezra D."/>
            <person name="Gonzalez J."/>
            <person name="Henrissat B."/>
            <person name="Kuo A."/>
            <person name="Liang C."/>
            <person name="Lipzen A."/>
            <person name="Lutzoni F."/>
            <person name="Magnuson J."/>
            <person name="Mondo S."/>
            <person name="Nolan M."/>
            <person name="Ohm R."/>
            <person name="Pangilinan J."/>
            <person name="Park H.-J."/>
            <person name="Ramirez L."/>
            <person name="Alfaro M."/>
            <person name="Sun H."/>
            <person name="Tritt A."/>
            <person name="Yoshinaga Y."/>
            <person name="Zwiers L.-H."/>
            <person name="Turgeon B."/>
            <person name="Goodwin S."/>
            <person name="Spatafora J."/>
            <person name="Crous P."/>
            <person name="Grigoriev I."/>
        </authorList>
    </citation>
    <scope>NUCLEOTIDE SEQUENCE</scope>
    <source>
        <strain evidence="1">CBS 125425</strain>
    </source>
</reference>
<dbReference type="AlphaFoldDB" id="A0A9P4QJE6"/>
<name>A0A9P4QJE6_9PLEO</name>